<dbReference type="PROSITE" id="PS50893">
    <property type="entry name" value="ABC_TRANSPORTER_2"/>
    <property type="match status" value="2"/>
</dbReference>
<feature type="transmembrane region" description="Helical" evidence="12">
    <location>
        <begin position="529"/>
        <end position="558"/>
    </location>
</feature>
<feature type="transmembrane region" description="Helical" evidence="12">
    <location>
        <begin position="896"/>
        <end position="915"/>
    </location>
</feature>
<keyword evidence="5 12" id="KW-0812">Transmembrane</keyword>
<evidence type="ECO:0000256" key="8">
    <source>
        <dbReference type="ARBA" id="ARBA00022989"/>
    </source>
</evidence>
<dbReference type="EMBL" id="KV878979">
    <property type="protein sequence ID" value="OJJ99031.1"/>
    <property type="molecule type" value="Genomic_DNA"/>
</dbReference>
<dbReference type="GO" id="GO:0005886">
    <property type="term" value="C:plasma membrane"/>
    <property type="evidence" value="ECO:0007669"/>
    <property type="project" value="UniProtKB-SubCell"/>
</dbReference>
<dbReference type="InterPro" id="IPR027417">
    <property type="entry name" value="P-loop_NTPase"/>
</dbReference>
<dbReference type="InterPro" id="IPR044746">
    <property type="entry name" value="ABCC_6TM_D1"/>
</dbReference>
<feature type="transmembrane region" description="Helical" evidence="12">
    <location>
        <begin position="1010"/>
        <end position="1033"/>
    </location>
</feature>
<keyword evidence="16" id="KW-1185">Reference proteome</keyword>
<dbReference type="RefSeq" id="XP_020055371.1">
    <property type="nucleotide sequence ID" value="XM_020197972.1"/>
</dbReference>
<feature type="domain" description="ABC transmembrane type-1" evidence="14">
    <location>
        <begin position="901"/>
        <end position="1146"/>
    </location>
</feature>
<dbReference type="InterPro" id="IPR003439">
    <property type="entry name" value="ABC_transporter-like_ATP-bd"/>
</dbReference>
<keyword evidence="9 12" id="KW-0472">Membrane</keyword>
<feature type="transmembrane region" description="Helical" evidence="12">
    <location>
        <begin position="314"/>
        <end position="337"/>
    </location>
</feature>
<evidence type="ECO:0000256" key="11">
    <source>
        <dbReference type="SAM" id="MobiDB-lite"/>
    </source>
</evidence>
<dbReference type="STRING" id="690307.A0A1L9WS60"/>
<dbReference type="SUPFAM" id="SSF52540">
    <property type="entry name" value="P-loop containing nucleoside triphosphate hydrolases"/>
    <property type="match status" value="2"/>
</dbReference>
<keyword evidence="10" id="KW-0325">Glycoprotein</keyword>
<proteinExistence type="inferred from homology"/>
<dbReference type="InterPro" id="IPR011527">
    <property type="entry name" value="ABC1_TM_dom"/>
</dbReference>
<dbReference type="InterPro" id="IPR036640">
    <property type="entry name" value="ABC1_TM_sf"/>
</dbReference>
<feature type="transmembrane region" description="Helical" evidence="12">
    <location>
        <begin position="1123"/>
        <end position="1146"/>
    </location>
</feature>
<dbReference type="FunFam" id="3.40.50.300:FF:002145">
    <property type="entry name" value="ABC transporter (MsbA subfamily)"/>
    <property type="match status" value="1"/>
</dbReference>
<protein>
    <submittedName>
        <fullName evidence="15">Uncharacterized protein</fullName>
    </submittedName>
</protein>
<dbReference type="PROSITE" id="PS50929">
    <property type="entry name" value="ABC_TM1F"/>
    <property type="match status" value="2"/>
</dbReference>
<dbReference type="FunFam" id="1.20.1560.10:FF:000066">
    <property type="entry name" value="ABC multidrug transporter (Eurofung)"/>
    <property type="match status" value="1"/>
</dbReference>
<feature type="domain" description="ABC transporter" evidence="13">
    <location>
        <begin position="1221"/>
        <end position="1455"/>
    </location>
</feature>
<evidence type="ECO:0000256" key="12">
    <source>
        <dbReference type="SAM" id="Phobius"/>
    </source>
</evidence>
<dbReference type="InterPro" id="IPR003593">
    <property type="entry name" value="AAA+_ATPase"/>
</dbReference>
<dbReference type="VEuPathDB" id="FungiDB:ASPACDRAFT_1871578"/>
<gene>
    <name evidence="15" type="ORF">ASPACDRAFT_1871578</name>
</gene>
<dbReference type="CDD" id="cd18579">
    <property type="entry name" value="ABC_6TM_ABCC_D1"/>
    <property type="match status" value="1"/>
</dbReference>
<evidence type="ECO:0000313" key="15">
    <source>
        <dbReference type="EMBL" id="OJJ99031.1"/>
    </source>
</evidence>
<feature type="domain" description="ABC transporter" evidence="13">
    <location>
        <begin position="616"/>
        <end position="845"/>
    </location>
</feature>
<keyword evidence="3" id="KW-0813">Transport</keyword>
<dbReference type="InterPro" id="IPR044726">
    <property type="entry name" value="ABCC_6TM_D2"/>
</dbReference>
<evidence type="ECO:0000256" key="4">
    <source>
        <dbReference type="ARBA" id="ARBA00022475"/>
    </source>
</evidence>
<sequence length="1460" mass="161200">MNSINQTASCVLADRQLGPQVSVRCRSFDFTVTFEESILSVLPSVLFISSAAIRIALLYKENPKVGARLSQRLKLSLAGVFGLLQLSLLAIYTRPQHPDHQPWGIAALALAVADSIFVGLLSYLEHGRAISPSGILLSYLLLTTLLDAARLRTIWLLHHGRLPFQVIASLSLAMKVSILFIESREKTEHFLDSHDAARSPEETRGLFSNGLFLWTNSLLWRGFRKVLCLSDLYNVPGECIGVGLDQGFEEAFEKSQAKNYRLVKAALRVFMFRLLRPAMPRIFLLAFTLLQPILMLELLRWLEQASHRDMNIGYGLLGAYAILYIGQAIATGAYWRLQLRFITTLRGTLISAIYRKALQLRDVEAKKATVALLSTDVEMACTGLEQLHEVYFSLLQIGIATWLLERQVGAACVSPAIVAATCAIATYKLSQHVGQSQKAWLTSVQKRLNATTSVLSNMKTVKLSGFAKSISDRLSDLRDSELQSASRYRTILVWVMGLAYAPSAISPVVTLTIYAAIQSNAWTSSSASHIYTAISLLGLIASPLVAVFQLVPMVVAALSCLDRIEGFLASSAHADYRVSPRTPGTLIISEKQAMETINPSCPSSDQEPGDPSRFALTINNASFSYPGSSSAVLQDITVNIPRSQLTLILGPVGSGKSALLRAMLGEMDLLTGSVEKKVRDPAYCHQSPWLLNSSIRENIVGPDQDLDTELYSKALWACELDHDLREIVEGDNTKVGSSGVTLSGGQKQRIAMARAVYARKELFVLDDSFSALDPRTEGKVARRLLGPKGMMRENGQTVVAASNGEWLLPYADLIILLDINGRIRAQGSPEELASHFTIPSKGNNMEDDDIYISNQEALSVPNTSSDKKVQQTEPGYDGPEHRNVPVYRSYFRSMGFWRSMVLCALLILQTLFSKFPTVWLHWWLDKDPSSMGSSYAKYIGVYSLFQAASMIFTLLAAFQQLRIVMPQTSRYFHSRLLAAAMGMPMPDFSRIDTGSIINNRFSQDLQLIDWNLPVTFLNASEGALATLAQVIIIASSFPYIFIAFPVLFALMLAIQRFYLHTSKQIRAMDIEAKSPLLDHFLETINGLHTVRAFGWQHDIRKKHDALLNASQRPYYQRFMVQRWLNLVLDMVAAGVAILVVGLAIRLQTRSTLVGLALVNVISLNETLQLLILQWAVMEISLGSIIRLEEFTVQARTDRLLEQQNNPPVQAIGGLWPPHGSIEYKNVTARYQKNDPDVLKNICLSIPAGFKVGVCGRTGSGKSTLISALFQMIDLTSGCIVVDGVDIAALDPGLVQSHLIGISQHSYIMPGVSVRDNLQLGCVNPSEDSQLIAALQKVDLWNFVSKRGGLSAILDNEAMSAGQSRLFTCARALLRSGSVVVLDEPASSLTAETADLVHRVILEEFKERTVIAVMHQIERLLDFDMVVVMGDGRLVEMGQPRELQEGNGLFRSLLDASQSRQ</sequence>
<name>A0A1L9WS60_ASPA1</name>
<evidence type="ECO:0000256" key="7">
    <source>
        <dbReference type="ARBA" id="ARBA00022840"/>
    </source>
</evidence>
<dbReference type="Proteomes" id="UP000184546">
    <property type="component" value="Unassembled WGS sequence"/>
</dbReference>
<evidence type="ECO:0000256" key="3">
    <source>
        <dbReference type="ARBA" id="ARBA00022448"/>
    </source>
</evidence>
<accession>A0A1L9WS60</accession>
<dbReference type="OrthoDB" id="6500128at2759"/>
<feature type="transmembrane region" description="Helical" evidence="12">
    <location>
        <begin position="38"/>
        <end position="59"/>
    </location>
</feature>
<dbReference type="OMA" id="QRPWISN"/>
<dbReference type="PROSITE" id="PS00211">
    <property type="entry name" value="ABC_TRANSPORTER_1"/>
    <property type="match status" value="1"/>
</dbReference>
<dbReference type="GO" id="GO:0140359">
    <property type="term" value="F:ABC-type transporter activity"/>
    <property type="evidence" value="ECO:0007669"/>
    <property type="project" value="InterPro"/>
</dbReference>
<feature type="transmembrane region" description="Helical" evidence="12">
    <location>
        <begin position="75"/>
        <end position="93"/>
    </location>
</feature>
<keyword evidence="8 12" id="KW-1133">Transmembrane helix</keyword>
<feature type="transmembrane region" description="Helical" evidence="12">
    <location>
        <begin position="1039"/>
        <end position="1059"/>
    </location>
</feature>
<feature type="transmembrane region" description="Helical" evidence="12">
    <location>
        <begin position="935"/>
        <end position="958"/>
    </location>
</feature>
<evidence type="ECO:0000259" key="14">
    <source>
        <dbReference type="PROSITE" id="PS50929"/>
    </source>
</evidence>
<evidence type="ECO:0000256" key="1">
    <source>
        <dbReference type="ARBA" id="ARBA00004651"/>
    </source>
</evidence>
<comment type="similarity">
    <text evidence="2">Belongs to the ABC transporter superfamily. ABCC family. Conjugate transporter (TC 3.A.1.208) subfamily.</text>
</comment>
<dbReference type="GO" id="GO:0016887">
    <property type="term" value="F:ATP hydrolysis activity"/>
    <property type="evidence" value="ECO:0007669"/>
    <property type="project" value="InterPro"/>
</dbReference>
<evidence type="ECO:0000256" key="5">
    <source>
        <dbReference type="ARBA" id="ARBA00022692"/>
    </source>
</evidence>
<dbReference type="SUPFAM" id="SSF90123">
    <property type="entry name" value="ABC transporter transmembrane region"/>
    <property type="match status" value="2"/>
</dbReference>
<evidence type="ECO:0000256" key="6">
    <source>
        <dbReference type="ARBA" id="ARBA00022741"/>
    </source>
</evidence>
<feature type="domain" description="ABC transmembrane type-1" evidence="14">
    <location>
        <begin position="282"/>
        <end position="556"/>
    </location>
</feature>
<feature type="transmembrane region" description="Helical" evidence="12">
    <location>
        <begin position="282"/>
        <end position="302"/>
    </location>
</feature>
<dbReference type="CDD" id="cd18580">
    <property type="entry name" value="ABC_6TM_ABCC_D2"/>
    <property type="match status" value="1"/>
</dbReference>
<feature type="transmembrane region" description="Helical" evidence="12">
    <location>
        <begin position="105"/>
        <end position="124"/>
    </location>
</feature>
<keyword evidence="6" id="KW-0547">Nucleotide-binding</keyword>
<dbReference type="InterPro" id="IPR056227">
    <property type="entry name" value="TMD0_ABC"/>
</dbReference>
<evidence type="ECO:0000256" key="9">
    <source>
        <dbReference type="ARBA" id="ARBA00023136"/>
    </source>
</evidence>
<dbReference type="Pfam" id="PF00664">
    <property type="entry name" value="ABC_membrane"/>
    <property type="match status" value="2"/>
</dbReference>
<evidence type="ECO:0000259" key="13">
    <source>
        <dbReference type="PROSITE" id="PS50893"/>
    </source>
</evidence>
<dbReference type="PANTHER" id="PTHR24223">
    <property type="entry name" value="ATP-BINDING CASSETTE SUB-FAMILY C"/>
    <property type="match status" value="1"/>
</dbReference>
<dbReference type="InterPro" id="IPR050173">
    <property type="entry name" value="ABC_transporter_C-like"/>
</dbReference>
<dbReference type="PANTHER" id="PTHR24223:SF399">
    <property type="entry name" value="ABC TRANSPORTER ATNG"/>
    <property type="match status" value="1"/>
</dbReference>
<dbReference type="Pfam" id="PF00005">
    <property type="entry name" value="ABC_tran"/>
    <property type="match status" value="2"/>
</dbReference>
<evidence type="ECO:0000313" key="16">
    <source>
        <dbReference type="Proteomes" id="UP000184546"/>
    </source>
</evidence>
<feature type="transmembrane region" description="Helical" evidence="12">
    <location>
        <begin position="491"/>
        <end position="517"/>
    </location>
</feature>
<keyword evidence="7" id="KW-0067">ATP-binding</keyword>
<evidence type="ECO:0000256" key="10">
    <source>
        <dbReference type="ARBA" id="ARBA00023180"/>
    </source>
</evidence>
<dbReference type="GeneID" id="30971786"/>
<dbReference type="GO" id="GO:0005524">
    <property type="term" value="F:ATP binding"/>
    <property type="evidence" value="ECO:0007669"/>
    <property type="project" value="UniProtKB-KW"/>
</dbReference>
<reference evidence="16" key="1">
    <citation type="journal article" date="2017" name="Genome Biol.">
        <title>Comparative genomics reveals high biological diversity and specific adaptations in the industrially and medically important fungal genus Aspergillus.</title>
        <authorList>
            <person name="de Vries R.P."/>
            <person name="Riley R."/>
            <person name="Wiebenga A."/>
            <person name="Aguilar-Osorio G."/>
            <person name="Amillis S."/>
            <person name="Uchima C.A."/>
            <person name="Anderluh G."/>
            <person name="Asadollahi M."/>
            <person name="Askin M."/>
            <person name="Barry K."/>
            <person name="Battaglia E."/>
            <person name="Bayram O."/>
            <person name="Benocci T."/>
            <person name="Braus-Stromeyer S.A."/>
            <person name="Caldana C."/>
            <person name="Canovas D."/>
            <person name="Cerqueira G.C."/>
            <person name="Chen F."/>
            <person name="Chen W."/>
            <person name="Choi C."/>
            <person name="Clum A."/>
            <person name="Dos Santos R.A."/>
            <person name="Damasio A.R."/>
            <person name="Diallinas G."/>
            <person name="Emri T."/>
            <person name="Fekete E."/>
            <person name="Flipphi M."/>
            <person name="Freyberg S."/>
            <person name="Gallo A."/>
            <person name="Gournas C."/>
            <person name="Habgood R."/>
            <person name="Hainaut M."/>
            <person name="Harispe M.L."/>
            <person name="Henrissat B."/>
            <person name="Hilden K.S."/>
            <person name="Hope R."/>
            <person name="Hossain A."/>
            <person name="Karabika E."/>
            <person name="Karaffa L."/>
            <person name="Karanyi Z."/>
            <person name="Krasevec N."/>
            <person name="Kuo A."/>
            <person name="Kusch H."/>
            <person name="LaButti K."/>
            <person name="Lagendijk E.L."/>
            <person name="Lapidus A."/>
            <person name="Levasseur A."/>
            <person name="Lindquist E."/>
            <person name="Lipzen A."/>
            <person name="Logrieco A.F."/>
            <person name="MacCabe A."/>
            <person name="Maekelae M.R."/>
            <person name="Malavazi I."/>
            <person name="Melin P."/>
            <person name="Meyer V."/>
            <person name="Mielnichuk N."/>
            <person name="Miskei M."/>
            <person name="Molnar A.P."/>
            <person name="Mule G."/>
            <person name="Ngan C.Y."/>
            <person name="Orejas M."/>
            <person name="Orosz E."/>
            <person name="Ouedraogo J.P."/>
            <person name="Overkamp K.M."/>
            <person name="Park H.-S."/>
            <person name="Perrone G."/>
            <person name="Piumi F."/>
            <person name="Punt P.J."/>
            <person name="Ram A.F."/>
            <person name="Ramon A."/>
            <person name="Rauscher S."/>
            <person name="Record E."/>
            <person name="Riano-Pachon D.M."/>
            <person name="Robert V."/>
            <person name="Roehrig J."/>
            <person name="Ruller R."/>
            <person name="Salamov A."/>
            <person name="Salih N.S."/>
            <person name="Samson R.A."/>
            <person name="Sandor E."/>
            <person name="Sanguinetti M."/>
            <person name="Schuetze T."/>
            <person name="Sepcic K."/>
            <person name="Shelest E."/>
            <person name="Sherlock G."/>
            <person name="Sophianopoulou V."/>
            <person name="Squina F.M."/>
            <person name="Sun H."/>
            <person name="Susca A."/>
            <person name="Todd R.B."/>
            <person name="Tsang A."/>
            <person name="Unkles S.E."/>
            <person name="van de Wiele N."/>
            <person name="van Rossen-Uffink D."/>
            <person name="Oliveira J.V."/>
            <person name="Vesth T.C."/>
            <person name="Visser J."/>
            <person name="Yu J.-H."/>
            <person name="Zhou M."/>
            <person name="Andersen M.R."/>
            <person name="Archer D.B."/>
            <person name="Baker S.E."/>
            <person name="Benoit I."/>
            <person name="Brakhage A.A."/>
            <person name="Braus G.H."/>
            <person name="Fischer R."/>
            <person name="Frisvad J.C."/>
            <person name="Goldman G.H."/>
            <person name="Houbraken J."/>
            <person name="Oakley B."/>
            <person name="Pocsi I."/>
            <person name="Scazzocchio C."/>
            <person name="Seiboth B."/>
            <person name="vanKuyk P.A."/>
            <person name="Wortman J."/>
            <person name="Dyer P.S."/>
            <person name="Grigoriev I.V."/>
        </authorList>
    </citation>
    <scope>NUCLEOTIDE SEQUENCE [LARGE SCALE GENOMIC DNA]</scope>
    <source>
        <strain evidence="16">ATCC 16872 / CBS 172.66 / WB 5094</strain>
    </source>
</reference>
<dbReference type="InterPro" id="IPR017871">
    <property type="entry name" value="ABC_transporter-like_CS"/>
</dbReference>
<organism evidence="15 16">
    <name type="scientific">Aspergillus aculeatus (strain ATCC 16872 / CBS 172.66 / WB 5094)</name>
    <dbReference type="NCBI Taxonomy" id="690307"/>
    <lineage>
        <taxon>Eukaryota</taxon>
        <taxon>Fungi</taxon>
        <taxon>Dikarya</taxon>
        <taxon>Ascomycota</taxon>
        <taxon>Pezizomycotina</taxon>
        <taxon>Eurotiomycetes</taxon>
        <taxon>Eurotiomycetidae</taxon>
        <taxon>Eurotiales</taxon>
        <taxon>Aspergillaceae</taxon>
        <taxon>Aspergillus</taxon>
        <taxon>Aspergillus subgen. Circumdati</taxon>
    </lineage>
</organism>
<feature type="region of interest" description="Disordered" evidence="11">
    <location>
        <begin position="859"/>
        <end position="878"/>
    </location>
</feature>
<comment type="subcellular location">
    <subcellularLocation>
        <location evidence="1">Cell membrane</location>
        <topology evidence="1">Multi-pass membrane protein</topology>
    </subcellularLocation>
</comment>
<dbReference type="FunFam" id="1.20.1560.10:FF:000055">
    <property type="entry name" value="ABC multidrug transporter (Eurofung)"/>
    <property type="match status" value="1"/>
</dbReference>
<dbReference type="Pfam" id="PF24357">
    <property type="entry name" value="TMD0_ABC"/>
    <property type="match status" value="1"/>
</dbReference>
<evidence type="ECO:0000256" key="2">
    <source>
        <dbReference type="ARBA" id="ARBA00009726"/>
    </source>
</evidence>
<dbReference type="SMART" id="SM00382">
    <property type="entry name" value="AAA"/>
    <property type="match status" value="2"/>
</dbReference>
<dbReference type="Gene3D" id="3.40.50.300">
    <property type="entry name" value="P-loop containing nucleotide triphosphate hydrolases"/>
    <property type="match status" value="2"/>
</dbReference>
<dbReference type="Gene3D" id="1.20.1560.10">
    <property type="entry name" value="ABC transporter type 1, transmembrane domain"/>
    <property type="match status" value="2"/>
</dbReference>
<keyword evidence="4" id="KW-1003">Cell membrane</keyword>